<protein>
    <submittedName>
        <fullName evidence="2">Uncharacterized protein</fullName>
    </submittedName>
</protein>
<feature type="region of interest" description="Disordered" evidence="1">
    <location>
        <begin position="243"/>
        <end position="269"/>
    </location>
</feature>
<dbReference type="EMBL" id="BAABAT010000035">
    <property type="protein sequence ID" value="GAA4259402.1"/>
    <property type="molecule type" value="Genomic_DNA"/>
</dbReference>
<evidence type="ECO:0000313" key="3">
    <source>
        <dbReference type="Proteomes" id="UP001500620"/>
    </source>
</evidence>
<name>A0ABP8DM10_9ACTN</name>
<organism evidence="2 3">
    <name type="scientific">Dactylosporangium darangshiense</name>
    <dbReference type="NCBI Taxonomy" id="579108"/>
    <lineage>
        <taxon>Bacteria</taxon>
        <taxon>Bacillati</taxon>
        <taxon>Actinomycetota</taxon>
        <taxon>Actinomycetes</taxon>
        <taxon>Micromonosporales</taxon>
        <taxon>Micromonosporaceae</taxon>
        <taxon>Dactylosporangium</taxon>
    </lineage>
</organism>
<evidence type="ECO:0000313" key="2">
    <source>
        <dbReference type="EMBL" id="GAA4259402.1"/>
    </source>
</evidence>
<sequence length="287" mass="31169">MAAATRRLALRRADLDGGRCPLPAEWGPVLPPHVTVTLEHRAKGIAPGRVEFDAEPAEDDGWRLTGLAWPDDVHPGMVVALARRAGGAEVVVRTVVLEEPMRIDGVNYYHEYDPVVVTREVAPGVSNRGKVLQAVRRLGRVFDDGSAVFPEAQLVRRGGLGRGARGTFLLRNAVEQLIREGFVTRVEGSVDGGGNPSYPAIDGEEPAEMLFYAPLIEPAAVPGDDEGGEGSERREHWVSGFLRKLPPGAQPSPRQLSLHRQAVDSEQIDDVPLAPGYTFVKKHHRNG</sequence>
<dbReference type="Proteomes" id="UP001500620">
    <property type="component" value="Unassembled WGS sequence"/>
</dbReference>
<accession>A0ABP8DM10</accession>
<dbReference type="RefSeq" id="WP_345136309.1">
    <property type="nucleotide sequence ID" value="NZ_BAABAT010000035.1"/>
</dbReference>
<reference evidence="3" key="1">
    <citation type="journal article" date="2019" name="Int. J. Syst. Evol. Microbiol.">
        <title>The Global Catalogue of Microorganisms (GCM) 10K type strain sequencing project: providing services to taxonomists for standard genome sequencing and annotation.</title>
        <authorList>
            <consortium name="The Broad Institute Genomics Platform"/>
            <consortium name="The Broad Institute Genome Sequencing Center for Infectious Disease"/>
            <person name="Wu L."/>
            <person name="Ma J."/>
        </authorList>
    </citation>
    <scope>NUCLEOTIDE SEQUENCE [LARGE SCALE GENOMIC DNA]</scope>
    <source>
        <strain evidence="3">JCM 17441</strain>
    </source>
</reference>
<proteinExistence type="predicted"/>
<keyword evidence="3" id="KW-1185">Reference proteome</keyword>
<comment type="caution">
    <text evidence="2">The sequence shown here is derived from an EMBL/GenBank/DDBJ whole genome shotgun (WGS) entry which is preliminary data.</text>
</comment>
<evidence type="ECO:0000256" key="1">
    <source>
        <dbReference type="SAM" id="MobiDB-lite"/>
    </source>
</evidence>
<gene>
    <name evidence="2" type="ORF">GCM10022255_083860</name>
</gene>